<dbReference type="SUPFAM" id="SSF89372">
    <property type="entry name" value="Fucose-specific lectin"/>
    <property type="match status" value="2"/>
</dbReference>
<dbReference type="EMBL" id="JAULSW010000009">
    <property type="protein sequence ID" value="KAK3369873.1"/>
    <property type="molecule type" value="Genomic_DNA"/>
</dbReference>
<evidence type="ECO:0000256" key="1">
    <source>
        <dbReference type="SAM" id="MobiDB-lite"/>
    </source>
</evidence>
<gene>
    <name evidence="2" type="ORF">B0H63DRAFT_527639</name>
</gene>
<feature type="region of interest" description="Disordered" evidence="1">
    <location>
        <begin position="1"/>
        <end position="32"/>
    </location>
</feature>
<reference evidence="2" key="1">
    <citation type="journal article" date="2023" name="Mol. Phylogenet. Evol.">
        <title>Genome-scale phylogeny and comparative genomics of the fungal order Sordariales.</title>
        <authorList>
            <person name="Hensen N."/>
            <person name="Bonometti L."/>
            <person name="Westerberg I."/>
            <person name="Brannstrom I.O."/>
            <person name="Guillou S."/>
            <person name="Cros-Aarteil S."/>
            <person name="Calhoun S."/>
            <person name="Haridas S."/>
            <person name="Kuo A."/>
            <person name="Mondo S."/>
            <person name="Pangilinan J."/>
            <person name="Riley R."/>
            <person name="LaButti K."/>
            <person name="Andreopoulos B."/>
            <person name="Lipzen A."/>
            <person name="Chen C."/>
            <person name="Yan M."/>
            <person name="Daum C."/>
            <person name="Ng V."/>
            <person name="Clum A."/>
            <person name="Steindorff A."/>
            <person name="Ohm R.A."/>
            <person name="Martin F."/>
            <person name="Silar P."/>
            <person name="Natvig D.O."/>
            <person name="Lalanne C."/>
            <person name="Gautier V."/>
            <person name="Ament-Velasquez S.L."/>
            <person name="Kruys A."/>
            <person name="Hutchinson M.I."/>
            <person name="Powell A.J."/>
            <person name="Barry K."/>
            <person name="Miller A.N."/>
            <person name="Grigoriev I.V."/>
            <person name="Debuchy R."/>
            <person name="Gladieux P."/>
            <person name="Hiltunen Thoren M."/>
            <person name="Johannesson H."/>
        </authorList>
    </citation>
    <scope>NUCLEOTIDE SEQUENCE</scope>
    <source>
        <strain evidence="2">CBS 232.78</strain>
    </source>
</reference>
<sequence>MSFDSRPGFPNKAGPPPPQVPNTAGAPAIPRASRDDLAAWQYSTVNSNGAADVAWFSDVVPISHKPEELEVYTMDFKRDAQAGTIQFDRWKSNKGEPWNSSWGHGRLSGIPAAEISGMTAVSRQPGHIEVFWAAPSSSGGAIQHAWWYEGDKWREGPLGGPVGSNSSGAWTNMTSVSRKREAMNVFWVGRQGSIQSASWLDGIGWTFAEVMPIGTVTRSGADIKAISRSPNHVEIFWVAEDHGKLSAPGACAFTSSIAGVAGILQSRPNSMAVFWISPQGAVWHASFADTQNWKLTALTGEGVAAPGRGDFVCGGITAVAKDRDVTDVYFTDPDGGIKSLTYWGIGTSWSPAEVAPRGTVLPGSCLSAISRRPTNVEIWFTTGPAGGTLASLWRDYTKTQ</sequence>
<dbReference type="Proteomes" id="UP001285441">
    <property type="component" value="Unassembled WGS sequence"/>
</dbReference>
<accession>A0AAE0K4A8</accession>
<name>A0AAE0K4A8_9PEZI</name>
<reference evidence="2" key="2">
    <citation type="submission" date="2023-06" db="EMBL/GenBank/DDBJ databases">
        <authorList>
            <consortium name="Lawrence Berkeley National Laboratory"/>
            <person name="Haridas S."/>
            <person name="Hensen N."/>
            <person name="Bonometti L."/>
            <person name="Westerberg I."/>
            <person name="Brannstrom I.O."/>
            <person name="Guillou S."/>
            <person name="Cros-Aarteil S."/>
            <person name="Calhoun S."/>
            <person name="Kuo A."/>
            <person name="Mondo S."/>
            <person name="Pangilinan J."/>
            <person name="Riley R."/>
            <person name="LaButti K."/>
            <person name="Andreopoulos B."/>
            <person name="Lipzen A."/>
            <person name="Chen C."/>
            <person name="Yanf M."/>
            <person name="Daum C."/>
            <person name="Ng V."/>
            <person name="Clum A."/>
            <person name="Steindorff A."/>
            <person name="Ohm R."/>
            <person name="Martin F."/>
            <person name="Silar P."/>
            <person name="Natvig D."/>
            <person name="Lalanne C."/>
            <person name="Gautier V."/>
            <person name="Ament-velasquez S.L."/>
            <person name="Kruys A."/>
            <person name="Hutchinson M.I."/>
            <person name="Powell A.J."/>
            <person name="Barry K."/>
            <person name="Miller A.N."/>
            <person name="Grigoriev I.V."/>
            <person name="Debuchy R."/>
            <person name="Gladieux P."/>
            <person name="Thoren M.H."/>
            <person name="Johannesson H."/>
        </authorList>
    </citation>
    <scope>NUCLEOTIDE SEQUENCE</scope>
    <source>
        <strain evidence="2">CBS 232.78</strain>
    </source>
</reference>
<comment type="caution">
    <text evidence="2">The sequence shown here is derived from an EMBL/GenBank/DDBJ whole genome shotgun (WGS) entry which is preliminary data.</text>
</comment>
<dbReference type="AlphaFoldDB" id="A0AAE0K4A8"/>
<organism evidence="2 3">
    <name type="scientific">Podospora didyma</name>
    <dbReference type="NCBI Taxonomy" id="330526"/>
    <lineage>
        <taxon>Eukaryota</taxon>
        <taxon>Fungi</taxon>
        <taxon>Dikarya</taxon>
        <taxon>Ascomycota</taxon>
        <taxon>Pezizomycotina</taxon>
        <taxon>Sordariomycetes</taxon>
        <taxon>Sordariomycetidae</taxon>
        <taxon>Sordariales</taxon>
        <taxon>Podosporaceae</taxon>
        <taxon>Podospora</taxon>
    </lineage>
</organism>
<evidence type="ECO:0000313" key="2">
    <source>
        <dbReference type="EMBL" id="KAK3369873.1"/>
    </source>
</evidence>
<dbReference type="Gene3D" id="2.120.10.70">
    <property type="entry name" value="Fucose-specific lectin"/>
    <property type="match status" value="2"/>
</dbReference>
<evidence type="ECO:0000313" key="3">
    <source>
        <dbReference type="Proteomes" id="UP001285441"/>
    </source>
</evidence>
<protein>
    <recommendedName>
        <fullName evidence="4">Fucose-specific lectin</fullName>
    </recommendedName>
</protein>
<keyword evidence="3" id="KW-1185">Reference proteome</keyword>
<proteinExistence type="predicted"/>
<evidence type="ECO:0008006" key="4">
    <source>
        <dbReference type="Google" id="ProtNLM"/>
    </source>
</evidence>